<feature type="region of interest" description="Disordered" evidence="1">
    <location>
        <begin position="1"/>
        <end position="35"/>
    </location>
</feature>
<protein>
    <submittedName>
        <fullName evidence="2">Uncharacterized protein</fullName>
    </submittedName>
</protein>
<dbReference type="EMBL" id="FN648583">
    <property type="protein sequence ID" value="CBJ32891.1"/>
    <property type="molecule type" value="Genomic_DNA"/>
</dbReference>
<dbReference type="EMBL" id="FN649736">
    <property type="protein sequence ID" value="CBJ32891.1"/>
    <property type="molecule type" value="Genomic_DNA"/>
</dbReference>
<proteinExistence type="predicted"/>
<gene>
    <name evidence="2" type="ORF">Esi_0387_0019</name>
</gene>
<accession>D7FZU2</accession>
<feature type="region of interest" description="Disordered" evidence="1">
    <location>
        <begin position="47"/>
        <end position="82"/>
    </location>
</feature>
<name>D7FZU2_ECTSI</name>
<reference evidence="2 3" key="1">
    <citation type="journal article" date="2010" name="Nature">
        <title>The Ectocarpus genome and the independent evolution of multicellularity in brown algae.</title>
        <authorList>
            <person name="Cock J.M."/>
            <person name="Sterck L."/>
            <person name="Rouze P."/>
            <person name="Scornet D."/>
            <person name="Allen A.E."/>
            <person name="Amoutzias G."/>
            <person name="Anthouard V."/>
            <person name="Artiguenave F."/>
            <person name="Aury J.M."/>
            <person name="Badger J.H."/>
            <person name="Beszteri B."/>
            <person name="Billiau K."/>
            <person name="Bonnet E."/>
            <person name="Bothwell J.H."/>
            <person name="Bowler C."/>
            <person name="Boyen C."/>
            <person name="Brownlee C."/>
            <person name="Carrano C.J."/>
            <person name="Charrier B."/>
            <person name="Cho G.Y."/>
            <person name="Coelho S.M."/>
            <person name="Collen J."/>
            <person name="Corre E."/>
            <person name="Da Silva C."/>
            <person name="Delage L."/>
            <person name="Delaroque N."/>
            <person name="Dittami S.M."/>
            <person name="Doulbeau S."/>
            <person name="Elias M."/>
            <person name="Farnham G."/>
            <person name="Gachon C.M."/>
            <person name="Gschloessl B."/>
            <person name="Heesch S."/>
            <person name="Jabbari K."/>
            <person name="Jubin C."/>
            <person name="Kawai H."/>
            <person name="Kimura K."/>
            <person name="Kloareg B."/>
            <person name="Kupper F.C."/>
            <person name="Lang D."/>
            <person name="Le Bail A."/>
            <person name="Leblanc C."/>
            <person name="Lerouge P."/>
            <person name="Lohr M."/>
            <person name="Lopez P.J."/>
            <person name="Martens C."/>
            <person name="Maumus F."/>
            <person name="Michel G."/>
            <person name="Miranda-Saavedra D."/>
            <person name="Morales J."/>
            <person name="Moreau H."/>
            <person name="Motomura T."/>
            <person name="Nagasato C."/>
            <person name="Napoli C.A."/>
            <person name="Nelson D.R."/>
            <person name="Nyvall-Collen P."/>
            <person name="Peters A.F."/>
            <person name="Pommier C."/>
            <person name="Potin P."/>
            <person name="Poulain J."/>
            <person name="Quesneville H."/>
            <person name="Read B."/>
            <person name="Rensing S.A."/>
            <person name="Ritter A."/>
            <person name="Rousvoal S."/>
            <person name="Samanta M."/>
            <person name="Samson G."/>
            <person name="Schroeder D.C."/>
            <person name="Segurens B."/>
            <person name="Strittmatter M."/>
            <person name="Tonon T."/>
            <person name="Tregear J.W."/>
            <person name="Valentin K."/>
            <person name="von Dassow P."/>
            <person name="Yamagishi T."/>
            <person name="Van de Peer Y."/>
            <person name="Wincker P."/>
        </authorList>
    </citation>
    <scope>NUCLEOTIDE SEQUENCE [LARGE SCALE GENOMIC DNA]</scope>
    <source>
        <strain evidence="3">Ec32 / CCAP1310/4</strain>
    </source>
</reference>
<evidence type="ECO:0000313" key="3">
    <source>
        <dbReference type="Proteomes" id="UP000002630"/>
    </source>
</evidence>
<dbReference type="AlphaFoldDB" id="D7FZU2"/>
<evidence type="ECO:0000313" key="2">
    <source>
        <dbReference type="EMBL" id="CBJ32891.1"/>
    </source>
</evidence>
<sequence length="82" mass="8293">MSGATADTTAAPMVGARNRAPGQVDAQAFPAPHRSCPYIDAKVLSPYARGQEGQGRGSDHPGDAGAPQYAGADLQSPCLRAG</sequence>
<dbReference type="Proteomes" id="UP000002630">
    <property type="component" value="Linkage Group LG11"/>
</dbReference>
<dbReference type="InParanoid" id="D7FZU2"/>
<keyword evidence="3" id="KW-1185">Reference proteome</keyword>
<organism evidence="2 3">
    <name type="scientific">Ectocarpus siliculosus</name>
    <name type="common">Brown alga</name>
    <name type="synonym">Conferva siliculosa</name>
    <dbReference type="NCBI Taxonomy" id="2880"/>
    <lineage>
        <taxon>Eukaryota</taxon>
        <taxon>Sar</taxon>
        <taxon>Stramenopiles</taxon>
        <taxon>Ochrophyta</taxon>
        <taxon>PX clade</taxon>
        <taxon>Phaeophyceae</taxon>
        <taxon>Ectocarpales</taxon>
        <taxon>Ectocarpaceae</taxon>
        <taxon>Ectocarpus</taxon>
    </lineage>
</organism>
<evidence type="ECO:0000256" key="1">
    <source>
        <dbReference type="SAM" id="MobiDB-lite"/>
    </source>
</evidence>